<reference evidence="2" key="2">
    <citation type="submission" date="2023-01" db="EMBL/GenBank/DDBJ databases">
        <authorList>
            <person name="Sun Q."/>
            <person name="Evtushenko L."/>
        </authorList>
    </citation>
    <scope>NUCLEOTIDE SEQUENCE</scope>
    <source>
        <strain evidence="2">VKM Ac-1401</strain>
    </source>
</reference>
<dbReference type="Pfam" id="PF16571">
    <property type="entry name" value="FBP_C"/>
    <property type="match status" value="1"/>
</dbReference>
<evidence type="ECO:0000259" key="1">
    <source>
        <dbReference type="Pfam" id="PF16571"/>
    </source>
</evidence>
<dbReference type="EMBL" id="BSEN01000015">
    <property type="protein sequence ID" value="GLJ78014.1"/>
    <property type="molecule type" value="Genomic_DNA"/>
</dbReference>
<evidence type="ECO:0000313" key="2">
    <source>
        <dbReference type="EMBL" id="GLJ78014.1"/>
    </source>
</evidence>
<sequence length="165" mass="18119">MIPLTEQSIRSSFVNASRKEVSDLALPADFATIDWDAHDYLGWRDRKVPSRSYAIVELDGSAVGLLLRPTEARALARPQCSWCQDVNLSNDVVFYSAKRAGQAGRNGDTVGTLVCADFGCSVNVRKRPPMAYIGFDVEAAREERMAVLRERARSFALSVLHGVGA</sequence>
<dbReference type="InterPro" id="IPR032330">
    <property type="entry name" value="EF-G-binding_C"/>
</dbReference>
<keyword evidence="3" id="KW-1185">Reference proteome</keyword>
<accession>A0A9W6M1R6</accession>
<reference evidence="2" key="1">
    <citation type="journal article" date="2014" name="Int. J. Syst. Evol. Microbiol.">
        <title>Complete genome sequence of Corynebacterium casei LMG S-19264T (=DSM 44701T), isolated from a smear-ripened cheese.</title>
        <authorList>
            <consortium name="US DOE Joint Genome Institute (JGI-PGF)"/>
            <person name="Walter F."/>
            <person name="Albersmeier A."/>
            <person name="Kalinowski J."/>
            <person name="Ruckert C."/>
        </authorList>
    </citation>
    <scope>NUCLEOTIDE SEQUENCE</scope>
    <source>
        <strain evidence="2">VKM Ac-1401</strain>
    </source>
</reference>
<protein>
    <recommendedName>
        <fullName evidence="1">Elongation factor G-binding protein C-terminal treble-clef zinc-finger domain-containing protein</fullName>
    </recommendedName>
</protein>
<evidence type="ECO:0000313" key="3">
    <source>
        <dbReference type="Proteomes" id="UP001142372"/>
    </source>
</evidence>
<feature type="domain" description="Elongation factor G-binding protein C-terminal treble-clef zinc-finger" evidence="1">
    <location>
        <begin position="9"/>
        <end position="158"/>
    </location>
</feature>
<dbReference type="RefSeq" id="WP_271178611.1">
    <property type="nucleotide sequence ID" value="NZ_BAAAJO010000003.1"/>
</dbReference>
<dbReference type="AlphaFoldDB" id="A0A9W6M1R6"/>
<dbReference type="Proteomes" id="UP001142372">
    <property type="component" value="Unassembled WGS sequence"/>
</dbReference>
<gene>
    <name evidence="2" type="ORF">GCM10017584_35880</name>
</gene>
<name>A0A9W6M1R6_9MICO</name>
<proteinExistence type="predicted"/>
<organism evidence="2 3">
    <name type="scientific">Leifsonia poae</name>
    <dbReference type="NCBI Taxonomy" id="110933"/>
    <lineage>
        <taxon>Bacteria</taxon>
        <taxon>Bacillati</taxon>
        <taxon>Actinomycetota</taxon>
        <taxon>Actinomycetes</taxon>
        <taxon>Micrococcales</taxon>
        <taxon>Microbacteriaceae</taxon>
        <taxon>Leifsonia</taxon>
    </lineage>
</organism>
<comment type="caution">
    <text evidence="2">The sequence shown here is derived from an EMBL/GenBank/DDBJ whole genome shotgun (WGS) entry which is preliminary data.</text>
</comment>